<keyword evidence="4" id="KW-1185">Reference proteome</keyword>
<dbReference type="InterPro" id="IPR055342">
    <property type="entry name" value="MreC_beta-barrel_core"/>
</dbReference>
<reference evidence="3 4" key="1">
    <citation type="journal article" date="2010" name="BMC Genomics">
        <title>Comparative genomics and proteomics of Helicobacter mustelae, an ulcerogenic and carcinogenic gastric pathogen.</title>
        <authorList>
            <person name="O'Toole P.W."/>
            <person name="Snelling W.J."/>
            <person name="Canchaya C."/>
            <person name="Forde B.M."/>
            <person name="Hardie K.R."/>
            <person name="Josenhans C."/>
            <person name="Graham R.L.J."/>
            <person name="McMullan G."/>
            <person name="Parkhill J."/>
            <person name="Belda E."/>
            <person name="Bentley S.D."/>
        </authorList>
    </citation>
    <scope>NUCLEOTIDE SEQUENCE [LARGE SCALE GENOMIC DNA]</scope>
    <source>
        <strain evidence="4">ATCC 43772 / LMG 18044 / NCTC 12198 / 12198</strain>
    </source>
</reference>
<dbReference type="STRING" id="679897.HMU00480"/>
<dbReference type="InterPro" id="IPR042175">
    <property type="entry name" value="Cell/Rod_MreC_2"/>
</dbReference>
<dbReference type="NCBIfam" id="NF010507">
    <property type="entry name" value="PRK13922.10-6"/>
    <property type="match status" value="1"/>
</dbReference>
<protein>
    <submittedName>
        <fullName evidence="3">Putative rod shape determining protein MreC</fullName>
    </submittedName>
</protein>
<keyword evidence="1" id="KW-0175">Coiled coil</keyword>
<dbReference type="PANTHER" id="PTHR34138:SF1">
    <property type="entry name" value="CELL SHAPE-DETERMINING PROTEIN MREC"/>
    <property type="match status" value="1"/>
</dbReference>
<dbReference type="Proteomes" id="UP000001522">
    <property type="component" value="Chromosome"/>
</dbReference>
<sequence>MRYKIWVFLLVCFCLSLLFFGFKTEVRKEIFTLTDPINVYYHNIAASLKNAYEKFFNQAEAIAFYKQKYDEYEMLLLQLKEKQNQIDELLSIYPQLDLFSKNIFIPAMVSSYVDFFQYDRVWLYTKNDYPSDGIFGIVRDGKALGIAVVQEGRLLGLFNGNEKCSYSVFIGAQKVPALVHFNPEEKGEILADFIPQNYEVHEGDEVVTSGLDGIFIQNIPVGKITKVMSSSGYITASIKAYASKRAPIFLFLIDRQQPTIKAQESWKK</sequence>
<gene>
    <name evidence="3" type="primary">mreC</name>
    <name evidence="3" type="ordered locus">HMU00480</name>
</gene>
<dbReference type="RefSeq" id="WP_013022411.1">
    <property type="nucleotide sequence ID" value="NC_013949.1"/>
</dbReference>
<evidence type="ECO:0000313" key="4">
    <source>
        <dbReference type="Proteomes" id="UP000001522"/>
    </source>
</evidence>
<proteinExistence type="predicted"/>
<evidence type="ECO:0000256" key="1">
    <source>
        <dbReference type="SAM" id="Coils"/>
    </source>
</evidence>
<evidence type="ECO:0000259" key="2">
    <source>
        <dbReference type="Pfam" id="PF04085"/>
    </source>
</evidence>
<dbReference type="AlphaFoldDB" id="D3UFP1"/>
<organism evidence="3 4">
    <name type="scientific">Helicobacter mustelae (strain ATCC 43772 / CCUG 25715 / CIP 103759 / LMG 18044 / NCTC 12198 / R85-136P)</name>
    <name type="common">Campylobacter mustelae</name>
    <dbReference type="NCBI Taxonomy" id="679897"/>
    <lineage>
        <taxon>Bacteria</taxon>
        <taxon>Pseudomonadati</taxon>
        <taxon>Campylobacterota</taxon>
        <taxon>Epsilonproteobacteria</taxon>
        <taxon>Campylobacterales</taxon>
        <taxon>Helicobacteraceae</taxon>
        <taxon>Helicobacter</taxon>
    </lineage>
</organism>
<dbReference type="EMBL" id="FN555004">
    <property type="protein sequence ID" value="CBG39312.1"/>
    <property type="molecule type" value="Genomic_DNA"/>
</dbReference>
<dbReference type="Pfam" id="PF04085">
    <property type="entry name" value="MreC"/>
    <property type="match status" value="1"/>
</dbReference>
<feature type="coiled-coil region" evidence="1">
    <location>
        <begin position="62"/>
        <end position="92"/>
    </location>
</feature>
<accession>D3UFP1</accession>
<name>D3UFP1_HELM1</name>
<dbReference type="eggNOG" id="COG1792">
    <property type="taxonomic scope" value="Bacteria"/>
</dbReference>
<feature type="domain" description="Rod shape-determining protein MreC beta-barrel core" evidence="2">
    <location>
        <begin position="166"/>
        <end position="240"/>
    </location>
</feature>
<dbReference type="PANTHER" id="PTHR34138">
    <property type="entry name" value="CELL SHAPE-DETERMINING PROTEIN MREC"/>
    <property type="match status" value="1"/>
</dbReference>
<evidence type="ECO:0000313" key="3">
    <source>
        <dbReference type="EMBL" id="CBG39312.1"/>
    </source>
</evidence>
<dbReference type="Gene3D" id="2.40.10.350">
    <property type="entry name" value="Rod shape-determining protein MreC, domain 2"/>
    <property type="match status" value="1"/>
</dbReference>
<dbReference type="GO" id="GO:0008360">
    <property type="term" value="P:regulation of cell shape"/>
    <property type="evidence" value="ECO:0007669"/>
    <property type="project" value="InterPro"/>
</dbReference>
<dbReference type="HOGENOM" id="CLU_061154_0_0_7"/>
<dbReference type="KEGG" id="hms:HMU00480"/>
<dbReference type="GO" id="GO:0005886">
    <property type="term" value="C:plasma membrane"/>
    <property type="evidence" value="ECO:0007669"/>
    <property type="project" value="TreeGrafter"/>
</dbReference>
<dbReference type="InterPro" id="IPR007221">
    <property type="entry name" value="MreC"/>
</dbReference>